<dbReference type="Proteomes" id="UP001375539">
    <property type="component" value="Unassembled WGS sequence"/>
</dbReference>
<evidence type="ECO:0000313" key="2">
    <source>
        <dbReference type="Proteomes" id="UP001375539"/>
    </source>
</evidence>
<organism evidence="1 2">
    <name type="scientific">Streptomyces pratisoli</name>
    <dbReference type="NCBI Taxonomy" id="3139917"/>
    <lineage>
        <taxon>Bacteria</taxon>
        <taxon>Bacillati</taxon>
        <taxon>Actinomycetota</taxon>
        <taxon>Actinomycetes</taxon>
        <taxon>Kitasatosporales</taxon>
        <taxon>Streptomycetaceae</taxon>
        <taxon>Streptomyces</taxon>
    </lineage>
</organism>
<gene>
    <name evidence="1" type="ORF">WKI58_01735</name>
</gene>
<evidence type="ECO:0000313" key="1">
    <source>
        <dbReference type="EMBL" id="MEJ8655256.1"/>
    </source>
</evidence>
<keyword evidence="2" id="KW-1185">Reference proteome</keyword>
<name>A0ACC6QA76_9ACTN</name>
<dbReference type="EMBL" id="JBBKAI010000002">
    <property type="protein sequence ID" value="MEJ8655256.1"/>
    <property type="molecule type" value="Genomic_DNA"/>
</dbReference>
<protein>
    <submittedName>
        <fullName evidence="1">Flavodoxin domain-containing protein</fullName>
    </submittedName>
</protein>
<comment type="caution">
    <text evidence="1">The sequence shown here is derived from an EMBL/GenBank/DDBJ whole genome shotgun (WGS) entry which is preliminary data.</text>
</comment>
<accession>A0ACC6QA76</accession>
<reference evidence="1" key="1">
    <citation type="submission" date="2024-03" db="EMBL/GenBank/DDBJ databases">
        <title>Novel Streptomyces species of biotechnological and ecological value are a feature of Machair soil.</title>
        <authorList>
            <person name="Prole J.R."/>
            <person name="Goodfellow M."/>
            <person name="Allenby N."/>
            <person name="Ward A.C."/>
        </authorList>
    </citation>
    <scope>NUCLEOTIDE SEQUENCE</scope>
    <source>
        <strain evidence="1">MS1.AVA.4</strain>
    </source>
</reference>
<proteinExistence type="predicted"/>
<sequence length="170" mass="18747">MTRTALVAYGTTNGSTAEIARYIGSVLQDRGIRTEVRPAAEVHDVGPYDVVVLGGALYSGRWHRDARRFSRRHRRALAERPVWLFSSGPLDHSASRGDIAPVPGARRAARRLGAEEHVTFGGRLSPQARGRVARMMLEDGRGGDFRDFSCIAAWAERIAADLVALEPERR</sequence>